<organism evidence="1 2">
    <name type="scientific">Naganishia adeliensis</name>
    <dbReference type="NCBI Taxonomy" id="92952"/>
    <lineage>
        <taxon>Eukaryota</taxon>
        <taxon>Fungi</taxon>
        <taxon>Dikarya</taxon>
        <taxon>Basidiomycota</taxon>
        <taxon>Agaricomycotina</taxon>
        <taxon>Tremellomycetes</taxon>
        <taxon>Filobasidiales</taxon>
        <taxon>Filobasidiaceae</taxon>
        <taxon>Naganishia</taxon>
    </lineage>
</organism>
<reference evidence="1" key="1">
    <citation type="submission" date="2023-04" db="EMBL/GenBank/DDBJ databases">
        <title>Draft Genome sequencing of Naganishia species isolated from polar environments using Oxford Nanopore Technology.</title>
        <authorList>
            <person name="Leo P."/>
            <person name="Venkateswaran K."/>
        </authorList>
    </citation>
    <scope>NUCLEOTIDE SEQUENCE</scope>
    <source>
        <strain evidence="1">MNA-CCFEE 5262</strain>
    </source>
</reference>
<sequence length="368" mass="43098">MQEWVADANQAVSLRLVRDPKDENYKDIVGINGDRRVLEPFHPTFTYPIFGDKKVIFGYKGLKVRIDMASGSLKEYLSITYREKINSTATPADDIEGILYKFIPSDYTKNAKTFADTVQKDAETFVPPGEKIAAYAPVEQAGNEKAEYGFYKCKWDTPGFREFHRRAQLFILLYIEAGSYIQEDEDEWEFLLTQFVILLPYQGKGHGSQLYNALWNHISNRPEVSELTIEDPSEHFEDLRDRNDLTRLRKLLGQSKEILAGAPVDKTWMEKTRKELKYAKRQFLRIIEIMLLEQLKYRKNDPNAYKALRLQVKERLYRFNYEILSQLEPEERKQKLQETYANVEEDYKRLLASTGSEEGIGRWKWVDA</sequence>
<keyword evidence="2" id="KW-1185">Reference proteome</keyword>
<protein>
    <submittedName>
        <fullName evidence="1">Uncharacterized protein</fullName>
    </submittedName>
</protein>
<accession>A0ACC2WMV9</accession>
<evidence type="ECO:0000313" key="2">
    <source>
        <dbReference type="Proteomes" id="UP001230649"/>
    </source>
</evidence>
<comment type="caution">
    <text evidence="1">The sequence shown here is derived from an EMBL/GenBank/DDBJ whole genome shotgun (WGS) entry which is preliminary data.</text>
</comment>
<proteinExistence type="predicted"/>
<gene>
    <name evidence="1" type="ORF">QFC20_002083</name>
</gene>
<dbReference type="EMBL" id="JASBWS010000014">
    <property type="protein sequence ID" value="KAJ9112758.1"/>
    <property type="molecule type" value="Genomic_DNA"/>
</dbReference>
<evidence type="ECO:0000313" key="1">
    <source>
        <dbReference type="EMBL" id="KAJ9112758.1"/>
    </source>
</evidence>
<dbReference type="Proteomes" id="UP001230649">
    <property type="component" value="Unassembled WGS sequence"/>
</dbReference>
<name>A0ACC2WMV9_9TREE</name>